<evidence type="ECO:0000313" key="1">
    <source>
        <dbReference type="EMBL" id="KIM21464.1"/>
    </source>
</evidence>
<keyword evidence="2" id="KW-1185">Reference proteome</keyword>
<proteinExistence type="predicted"/>
<protein>
    <submittedName>
        <fullName evidence="1">Uncharacterized protein</fullName>
    </submittedName>
</protein>
<dbReference type="AlphaFoldDB" id="A0A0C3AN58"/>
<sequence>MWCLALCLEASKGGRPIREKVAFFVWRIDRSTNPGEPAHSISKEYVKEFSGFPSHSLRFVICRLTGGLSGCPANFQLMDIEESDEYFGIK</sequence>
<dbReference type="EMBL" id="KN824382">
    <property type="protein sequence ID" value="KIM21464.1"/>
    <property type="molecule type" value="Genomic_DNA"/>
</dbReference>
<name>A0A0C3AN58_SERVB</name>
<evidence type="ECO:0000313" key="2">
    <source>
        <dbReference type="Proteomes" id="UP000054097"/>
    </source>
</evidence>
<reference evidence="1 2" key="1">
    <citation type="submission" date="2014-04" db="EMBL/GenBank/DDBJ databases">
        <authorList>
            <consortium name="DOE Joint Genome Institute"/>
            <person name="Kuo A."/>
            <person name="Zuccaro A."/>
            <person name="Kohler A."/>
            <person name="Nagy L.G."/>
            <person name="Floudas D."/>
            <person name="Copeland A."/>
            <person name="Barry K.W."/>
            <person name="Cichocki N."/>
            <person name="Veneault-Fourrey C."/>
            <person name="LaButti K."/>
            <person name="Lindquist E.A."/>
            <person name="Lipzen A."/>
            <person name="Lundell T."/>
            <person name="Morin E."/>
            <person name="Murat C."/>
            <person name="Sun H."/>
            <person name="Tunlid A."/>
            <person name="Henrissat B."/>
            <person name="Grigoriev I.V."/>
            <person name="Hibbett D.S."/>
            <person name="Martin F."/>
            <person name="Nordberg H.P."/>
            <person name="Cantor M.N."/>
            <person name="Hua S.X."/>
        </authorList>
    </citation>
    <scope>NUCLEOTIDE SEQUENCE [LARGE SCALE GENOMIC DNA]</scope>
    <source>
        <strain evidence="1 2">MAFF 305830</strain>
    </source>
</reference>
<dbReference type="HOGENOM" id="CLU_2442243_0_0_1"/>
<reference evidence="2" key="2">
    <citation type="submission" date="2015-01" db="EMBL/GenBank/DDBJ databases">
        <title>Evolutionary Origins and Diversification of the Mycorrhizal Mutualists.</title>
        <authorList>
            <consortium name="DOE Joint Genome Institute"/>
            <consortium name="Mycorrhizal Genomics Consortium"/>
            <person name="Kohler A."/>
            <person name="Kuo A."/>
            <person name="Nagy L.G."/>
            <person name="Floudas D."/>
            <person name="Copeland A."/>
            <person name="Barry K.W."/>
            <person name="Cichocki N."/>
            <person name="Veneault-Fourrey C."/>
            <person name="LaButti K."/>
            <person name="Lindquist E.A."/>
            <person name="Lipzen A."/>
            <person name="Lundell T."/>
            <person name="Morin E."/>
            <person name="Murat C."/>
            <person name="Riley R."/>
            <person name="Ohm R."/>
            <person name="Sun H."/>
            <person name="Tunlid A."/>
            <person name="Henrissat B."/>
            <person name="Grigoriev I.V."/>
            <person name="Hibbett D.S."/>
            <person name="Martin F."/>
        </authorList>
    </citation>
    <scope>NUCLEOTIDE SEQUENCE [LARGE SCALE GENOMIC DNA]</scope>
    <source>
        <strain evidence="2">MAFF 305830</strain>
    </source>
</reference>
<organism evidence="1 2">
    <name type="scientific">Serendipita vermifera MAFF 305830</name>
    <dbReference type="NCBI Taxonomy" id="933852"/>
    <lineage>
        <taxon>Eukaryota</taxon>
        <taxon>Fungi</taxon>
        <taxon>Dikarya</taxon>
        <taxon>Basidiomycota</taxon>
        <taxon>Agaricomycotina</taxon>
        <taxon>Agaricomycetes</taxon>
        <taxon>Sebacinales</taxon>
        <taxon>Serendipitaceae</taxon>
        <taxon>Serendipita</taxon>
    </lineage>
</organism>
<dbReference type="Proteomes" id="UP000054097">
    <property type="component" value="Unassembled WGS sequence"/>
</dbReference>
<accession>A0A0C3AN58</accession>
<gene>
    <name evidence="1" type="ORF">M408DRAFT_103747</name>
</gene>